<comment type="caution">
    <text evidence="2">The sequence shown here is derived from an EMBL/GenBank/DDBJ whole genome shotgun (WGS) entry which is preliminary data.</text>
</comment>
<dbReference type="AlphaFoldDB" id="A0AAP0WYW1"/>
<feature type="domain" description="F-box" evidence="1">
    <location>
        <begin position="4"/>
        <end position="45"/>
    </location>
</feature>
<dbReference type="InterPro" id="IPR032675">
    <property type="entry name" value="LRR_dom_sf"/>
</dbReference>
<protein>
    <recommendedName>
        <fullName evidence="1">F-box domain-containing protein</fullName>
    </recommendedName>
</protein>
<evidence type="ECO:0000313" key="3">
    <source>
        <dbReference type="Proteomes" id="UP001415857"/>
    </source>
</evidence>
<evidence type="ECO:0000313" key="2">
    <source>
        <dbReference type="EMBL" id="KAK9285819.1"/>
    </source>
</evidence>
<organism evidence="2 3">
    <name type="scientific">Liquidambar formosana</name>
    <name type="common">Formosan gum</name>
    <dbReference type="NCBI Taxonomy" id="63359"/>
    <lineage>
        <taxon>Eukaryota</taxon>
        <taxon>Viridiplantae</taxon>
        <taxon>Streptophyta</taxon>
        <taxon>Embryophyta</taxon>
        <taxon>Tracheophyta</taxon>
        <taxon>Spermatophyta</taxon>
        <taxon>Magnoliopsida</taxon>
        <taxon>eudicotyledons</taxon>
        <taxon>Gunneridae</taxon>
        <taxon>Pentapetalae</taxon>
        <taxon>Saxifragales</taxon>
        <taxon>Altingiaceae</taxon>
        <taxon>Liquidambar</taxon>
    </lineage>
</organism>
<dbReference type="InterPro" id="IPR001810">
    <property type="entry name" value="F-box_dom"/>
</dbReference>
<dbReference type="SUPFAM" id="SSF81383">
    <property type="entry name" value="F-box domain"/>
    <property type="match status" value="1"/>
</dbReference>
<dbReference type="Pfam" id="PF12937">
    <property type="entry name" value="F-box-like"/>
    <property type="match status" value="1"/>
</dbReference>
<name>A0AAP0WYW1_LIQFO</name>
<dbReference type="InterPro" id="IPR036047">
    <property type="entry name" value="F-box-like_dom_sf"/>
</dbReference>
<dbReference type="SMART" id="SM00256">
    <property type="entry name" value="FBOX"/>
    <property type="match status" value="1"/>
</dbReference>
<dbReference type="InterPro" id="IPR044809">
    <property type="entry name" value="AUF1-like"/>
</dbReference>
<sequence>MDDLPPPLLLDILSRLNDSTDLARCRLVSKTLNALSYEVRSINLFCSFGRYMKSRSPETKTLITPFKTIFNNLILSSRSVDSISVGVRKPLRGLSYDAVEDESDDLYLTDVNFVKEWLPGVVCEGLKSLSISDFWVQSCWRRSEVLVLISSCCHSLLNLEVKNSWLSVDGLSPMPALTSLTLEFIRLDDEDLNKVNECFPSLKVLNLIGVGGLKDPRIHQLQLKTCQWMVSNAPLSLTIHAPNLVKLKLKLKCVKPQSLVLETPLLSDFHLSLENAGECGVKEFLNLKTLHLESTGLWSLIGTFPFGRTVKNLTVDSLKQSEPVEIKRFNLETLSNFFPNVSSLKLGPGAWSELETCFRLGGLEGKIGMKKLKEITGHLMVYDIDITISFISSVLDKYTSLSNMALLIHCEVDSSITSNLISRCSANWPRVKWRWGRWKEGMKDTWVCDSI</sequence>
<dbReference type="SUPFAM" id="SSF52047">
    <property type="entry name" value="RNI-like"/>
    <property type="match status" value="1"/>
</dbReference>
<dbReference type="Gene3D" id="3.80.10.10">
    <property type="entry name" value="Ribonuclease Inhibitor"/>
    <property type="match status" value="1"/>
</dbReference>
<gene>
    <name evidence="2" type="ORF">L1049_025020</name>
</gene>
<dbReference type="PANTHER" id="PTHR31215">
    <property type="entry name" value="OS05G0510400 PROTEIN-RELATED"/>
    <property type="match status" value="1"/>
</dbReference>
<keyword evidence="3" id="KW-1185">Reference proteome</keyword>
<evidence type="ECO:0000259" key="1">
    <source>
        <dbReference type="SMART" id="SM00256"/>
    </source>
</evidence>
<dbReference type="Proteomes" id="UP001415857">
    <property type="component" value="Unassembled WGS sequence"/>
</dbReference>
<dbReference type="EMBL" id="JBBPBK010000005">
    <property type="protein sequence ID" value="KAK9285819.1"/>
    <property type="molecule type" value="Genomic_DNA"/>
</dbReference>
<proteinExistence type="predicted"/>
<reference evidence="2 3" key="1">
    <citation type="journal article" date="2024" name="Plant J.">
        <title>Genome sequences and population genomics reveal climatic adaptation and genomic divergence between two closely related sweetgum species.</title>
        <authorList>
            <person name="Xu W.Q."/>
            <person name="Ren C.Q."/>
            <person name="Zhang X.Y."/>
            <person name="Comes H.P."/>
            <person name="Liu X.H."/>
            <person name="Li Y.G."/>
            <person name="Kettle C.J."/>
            <person name="Jalonen R."/>
            <person name="Gaisberger H."/>
            <person name="Ma Y.Z."/>
            <person name="Qiu Y.X."/>
        </authorList>
    </citation>
    <scope>NUCLEOTIDE SEQUENCE [LARGE SCALE GENOMIC DNA]</scope>
    <source>
        <strain evidence="2">Hangzhou</strain>
    </source>
</reference>
<accession>A0AAP0WYW1</accession>